<proteinExistence type="predicted"/>
<dbReference type="GO" id="GO:0016020">
    <property type="term" value="C:membrane"/>
    <property type="evidence" value="ECO:0007669"/>
    <property type="project" value="UniProtKB-SubCell"/>
</dbReference>
<sequence>MPVDEWIYYGRTLKLAILLNLVTVLVIILAFSTPYWLASTPDDLLPDPTFTNLGLWEVCLNGFHDQRHQYEVKFYGCKHILLEEYDIIRNELQPGFMVVTQVFYTFSFCGMLIALLFILMFMLCINDYYRVSVLRWLAIDLVVSGGLGAIAVIVFGANGDGRDYMPEWEHNQLEGEFSSHEKGGALQASKTGKIGTVIQLLVGGVLPFWLAKPSISNRYTGQAMDEKDIADILPDTNVDRERTLTGKWALGLFALVFCFTLVAFCTSSWIAGDPKFYGTKVEEVGLWVHCFRSLPDYNDPLHQRYFAGCRWLFNPFTEGYGDIRSFLAPREELAVSFFVATQFFYTINFIGILLALILILMYLLCIQDHHRVTCLRWTGIDLIIAAVLGTLALLIFGTMADGEEFMPDWQHNYLSWSFGLAFVGVFFSYVDGILFIVEARIMQRKEIAQEMRFPMEQRV</sequence>
<dbReference type="InterPro" id="IPR004031">
    <property type="entry name" value="PMP22/EMP/MP20/Claudin"/>
</dbReference>
<dbReference type="Proteomes" id="UP000318571">
    <property type="component" value="Chromosome 7"/>
</dbReference>
<dbReference type="Gene3D" id="1.20.140.150">
    <property type="match status" value="2"/>
</dbReference>
<keyword evidence="7" id="KW-1185">Reference proteome</keyword>
<evidence type="ECO:0000256" key="3">
    <source>
        <dbReference type="ARBA" id="ARBA00022989"/>
    </source>
</evidence>
<feature type="transmembrane region" description="Helical" evidence="5">
    <location>
        <begin position="377"/>
        <end position="396"/>
    </location>
</feature>
<evidence type="ECO:0000313" key="6">
    <source>
        <dbReference type="EMBL" id="TRY72009.1"/>
    </source>
</evidence>
<feature type="transmembrane region" description="Helical" evidence="5">
    <location>
        <begin position="194"/>
        <end position="211"/>
    </location>
</feature>
<evidence type="ECO:0000256" key="2">
    <source>
        <dbReference type="ARBA" id="ARBA00022692"/>
    </source>
</evidence>
<dbReference type="GO" id="GO:0019991">
    <property type="term" value="P:septate junction assembly"/>
    <property type="evidence" value="ECO:0007669"/>
    <property type="project" value="TreeGrafter"/>
</dbReference>
<feature type="transmembrane region" description="Helical" evidence="5">
    <location>
        <begin position="343"/>
        <end position="365"/>
    </location>
</feature>
<evidence type="ECO:0000256" key="1">
    <source>
        <dbReference type="ARBA" id="ARBA00004141"/>
    </source>
</evidence>
<keyword evidence="2 5" id="KW-0812">Transmembrane</keyword>
<dbReference type="AlphaFoldDB" id="A0A553P2V3"/>
<feature type="transmembrane region" description="Helical" evidence="5">
    <location>
        <begin position="102"/>
        <end position="125"/>
    </location>
</feature>
<dbReference type="Pfam" id="PF13903">
    <property type="entry name" value="Claudin_2"/>
    <property type="match status" value="2"/>
</dbReference>
<dbReference type="OMA" id="YGCKHIL"/>
<dbReference type="GO" id="GO:0035151">
    <property type="term" value="P:regulation of tube size, open tracheal system"/>
    <property type="evidence" value="ECO:0007669"/>
    <property type="project" value="TreeGrafter"/>
</dbReference>
<name>A0A553P2V3_TIGCA</name>
<protein>
    <submittedName>
        <fullName evidence="6">Uncharacterized protein</fullName>
    </submittedName>
</protein>
<gene>
    <name evidence="6" type="ORF">TCAL_09609</name>
</gene>
<dbReference type="PANTHER" id="PTHR21284">
    <property type="entry name" value="EG:80H7.2 PROTEIN"/>
    <property type="match status" value="1"/>
</dbReference>
<evidence type="ECO:0000313" key="7">
    <source>
        <dbReference type="Proteomes" id="UP000318571"/>
    </source>
</evidence>
<dbReference type="EMBL" id="VCGU01000008">
    <property type="protein sequence ID" value="TRY72009.1"/>
    <property type="molecule type" value="Genomic_DNA"/>
</dbReference>
<reference evidence="6 7" key="1">
    <citation type="journal article" date="2018" name="Nat. Ecol. Evol.">
        <title>Genomic signatures of mitonuclear coevolution across populations of Tigriopus californicus.</title>
        <authorList>
            <person name="Barreto F.S."/>
            <person name="Watson E.T."/>
            <person name="Lima T.G."/>
            <person name="Willett C.S."/>
            <person name="Edmands S."/>
            <person name="Li W."/>
            <person name="Burton R.S."/>
        </authorList>
    </citation>
    <scope>NUCLEOTIDE SEQUENCE [LARGE SCALE GENOMIC DNA]</scope>
    <source>
        <strain evidence="6 7">San Diego</strain>
    </source>
</reference>
<feature type="transmembrane region" description="Helical" evidence="5">
    <location>
        <begin position="416"/>
        <end position="437"/>
    </location>
</feature>
<dbReference type="GO" id="GO:0005918">
    <property type="term" value="C:septate junction"/>
    <property type="evidence" value="ECO:0007669"/>
    <property type="project" value="TreeGrafter"/>
</dbReference>
<feature type="transmembrane region" description="Helical" evidence="5">
    <location>
        <begin position="248"/>
        <end position="271"/>
    </location>
</feature>
<comment type="caution">
    <text evidence="6">The sequence shown here is derived from an EMBL/GenBank/DDBJ whole genome shotgun (WGS) entry which is preliminary data.</text>
</comment>
<comment type="subcellular location">
    <subcellularLocation>
        <location evidence="1">Membrane</location>
        <topology evidence="1">Multi-pass membrane protein</topology>
    </subcellularLocation>
</comment>
<keyword evidence="3 5" id="KW-1133">Transmembrane helix</keyword>
<accession>A0A553P2V3</accession>
<dbReference type="STRING" id="6832.A0A553P2V3"/>
<keyword evidence="4 5" id="KW-0472">Membrane</keyword>
<organism evidence="6 7">
    <name type="scientific">Tigriopus californicus</name>
    <name type="common">Marine copepod</name>
    <dbReference type="NCBI Taxonomy" id="6832"/>
    <lineage>
        <taxon>Eukaryota</taxon>
        <taxon>Metazoa</taxon>
        <taxon>Ecdysozoa</taxon>
        <taxon>Arthropoda</taxon>
        <taxon>Crustacea</taxon>
        <taxon>Multicrustacea</taxon>
        <taxon>Hexanauplia</taxon>
        <taxon>Copepoda</taxon>
        <taxon>Harpacticoida</taxon>
        <taxon>Harpacticidae</taxon>
        <taxon>Tigriopus</taxon>
    </lineage>
</organism>
<feature type="transmembrane region" description="Helical" evidence="5">
    <location>
        <begin position="12"/>
        <end position="37"/>
    </location>
</feature>
<feature type="transmembrane region" description="Helical" evidence="5">
    <location>
        <begin position="137"/>
        <end position="157"/>
    </location>
</feature>
<evidence type="ECO:0000256" key="4">
    <source>
        <dbReference type="ARBA" id="ARBA00023136"/>
    </source>
</evidence>
<dbReference type="PANTHER" id="PTHR21284:SF6">
    <property type="entry name" value="SINUOUS"/>
    <property type="match status" value="1"/>
</dbReference>
<evidence type="ECO:0000256" key="5">
    <source>
        <dbReference type="SAM" id="Phobius"/>
    </source>
</evidence>